<sequence>MALVTEPLLSQAFGGCSRQPQPQPPIWERLQDAAARHRTRLAVVSLHQPKDLYVLASRAEESCSTHLRWSYGTLTAMVERLATGLTSRGLRRGDTIVTYLYNGVEFVMSFWAAHQLGCPFVPLNPESLLNREESAHVLGLVTPSVVIVNDNTTAERMDAVLGKRFELTTRSIAGSDDCDVVGWTCLQSVLAAPGEGMKTRADTLSSPLHHRIGSTSTETDLESKPVTVLFTSGTTALPKGVPHTNATLNAFSENLSLGGTSESNIFCSVLPNNHAIGYFFALHFMMSGAAIVYPSSKFDPDKTIDAMESEMVTHTALVPTTLHRLAESLGHRSMPFRSSLADVCIAGDAIIPDDLRYIADGLQSTGVSTGFGMTEGSPVWSAPLNPNDLIDENTTFAGYPSPGASVKICSPGSRVPLALGEVGELHQSGPGLVDGYLGGDDASEGQFYQDNAGRTWFMTGDQAVMHPSGRISVTGRYKDIINRGGLNISPAAMEAVIKRACSESVQVIGVPDEFAGSVPIVVCEDAVQATVDEIRNAIVAEIGPKCSPVDVVKLRQLGLDDFPRTSSGKVQKSKLSSVYLKQKKMVEIRSCSAKSSHEDCLLQAYSQATGINAKELDRDLPVSLFADSIVAMRVRDYVRKHLGVSISARDMADHETLNSQIALLQKHTSNTSRGLAETRANTNEPEKPFSVADLASTWPSPETNRHMQTSLREMVETSGFRWPEDVSAVTPAHDFLQVLVDARIIDTWNFAMAFQTTSPTTDKLGEALRIALANNPILTSFYAGYPAQHGAYVTVRPSPKLWEQCISTEAPVKSCADLATLALEYPYKDHARLPGPLFHALLVYVEEAKSAAIVYYVHHLAHDASSMRNFLADLDHVLASPGQKPRAHTDFKAWADSYHALRHSPSATLSVDYHVQRLRDLHKHKDGLYPLAPLPRKASEEGPDGLDSEFDAPGLVNLKAKLPGIGAATVLKAAMALVSTSRTGHSHAVFNNLEAGRGQFPFVPASVRAMDAAMYESADVNGPTMETACNLIEVLPHEPARDFLSRLQRDQARLTEHCHAPLWRVLERLREEGSGSDETMMEVHRSQLLTWVPGLMGQFRHLKMSRIAIRCDAGLVIVSGIGGPKATTYTFSLRWDVANYSRQQAAEYLEHVQAAIQFLTSEEHWDDDVGTVLEKMKR</sequence>
<dbReference type="SUPFAM" id="SSF47336">
    <property type="entry name" value="ACP-like"/>
    <property type="match status" value="1"/>
</dbReference>
<dbReference type="STRING" id="1081103.A0A0B2WMT1"/>
<dbReference type="InterPro" id="IPR000873">
    <property type="entry name" value="AMP-dep_synth/lig_dom"/>
</dbReference>
<dbReference type="PANTHER" id="PTHR43201:SF5">
    <property type="entry name" value="MEDIUM-CHAIN ACYL-COA LIGASE ACSF2, MITOCHONDRIAL"/>
    <property type="match status" value="1"/>
</dbReference>
<dbReference type="InterPro" id="IPR042099">
    <property type="entry name" value="ANL_N_sf"/>
</dbReference>
<evidence type="ECO:0000256" key="3">
    <source>
        <dbReference type="ARBA" id="ARBA00022553"/>
    </source>
</evidence>
<evidence type="ECO:0000256" key="2">
    <source>
        <dbReference type="ARBA" id="ARBA00022450"/>
    </source>
</evidence>
<protein>
    <submittedName>
        <fullName evidence="6">AMP-dependent synthetase/ligase</fullName>
    </submittedName>
</protein>
<dbReference type="SUPFAM" id="SSF56801">
    <property type="entry name" value="Acetyl-CoA synthetase-like"/>
    <property type="match status" value="1"/>
</dbReference>
<dbReference type="Gene3D" id="3.30.559.30">
    <property type="entry name" value="Nonribosomal peptide synthetase, condensation domain"/>
    <property type="match status" value="1"/>
</dbReference>
<comment type="similarity">
    <text evidence="1">Belongs to the ATP-dependent AMP-binding enzyme family.</text>
</comment>
<keyword evidence="2" id="KW-0596">Phosphopantetheine</keyword>
<evidence type="ECO:0000256" key="1">
    <source>
        <dbReference type="ARBA" id="ARBA00006432"/>
    </source>
</evidence>
<dbReference type="InterPro" id="IPR045851">
    <property type="entry name" value="AMP-bd_C_sf"/>
</dbReference>
<dbReference type="Gene3D" id="1.10.1200.10">
    <property type="entry name" value="ACP-like"/>
    <property type="match status" value="1"/>
</dbReference>
<dbReference type="RefSeq" id="XP_040675376.1">
    <property type="nucleotide sequence ID" value="XM_040826637.1"/>
</dbReference>
<keyword evidence="3" id="KW-0597">Phosphoprotein</keyword>
<keyword evidence="7" id="KW-1185">Reference proteome</keyword>
<accession>A0A0B2WMT1</accession>
<dbReference type="GO" id="GO:0006631">
    <property type="term" value="P:fatty acid metabolic process"/>
    <property type="evidence" value="ECO:0007669"/>
    <property type="project" value="TreeGrafter"/>
</dbReference>
<dbReference type="Gene3D" id="3.40.50.12780">
    <property type="entry name" value="N-terminal domain of ligase-like"/>
    <property type="match status" value="1"/>
</dbReference>
<evidence type="ECO:0000313" key="6">
    <source>
        <dbReference type="EMBL" id="KHN94310.1"/>
    </source>
</evidence>
<dbReference type="Gene3D" id="3.30.300.30">
    <property type="match status" value="1"/>
</dbReference>
<dbReference type="InterPro" id="IPR009081">
    <property type="entry name" value="PP-bd_ACP"/>
</dbReference>
<organism evidence="6 7">
    <name type="scientific">Metarhizium album (strain ARSEF 1941)</name>
    <dbReference type="NCBI Taxonomy" id="1081103"/>
    <lineage>
        <taxon>Eukaryota</taxon>
        <taxon>Fungi</taxon>
        <taxon>Dikarya</taxon>
        <taxon>Ascomycota</taxon>
        <taxon>Pezizomycotina</taxon>
        <taxon>Sordariomycetes</taxon>
        <taxon>Hypocreomycetidae</taxon>
        <taxon>Hypocreales</taxon>
        <taxon>Clavicipitaceae</taxon>
        <taxon>Metarhizium</taxon>
    </lineage>
</organism>
<dbReference type="GeneID" id="63742294"/>
<comment type="caution">
    <text evidence="6">The sequence shown here is derived from an EMBL/GenBank/DDBJ whole genome shotgun (WGS) entry which is preliminary data.</text>
</comment>
<dbReference type="HOGENOM" id="CLU_002959_0_0_1"/>
<dbReference type="Gene3D" id="3.30.559.10">
    <property type="entry name" value="Chloramphenicol acetyltransferase-like domain"/>
    <property type="match status" value="1"/>
</dbReference>
<evidence type="ECO:0000259" key="5">
    <source>
        <dbReference type="PROSITE" id="PS50075"/>
    </source>
</evidence>
<reference evidence="6 7" key="1">
    <citation type="journal article" date="2014" name="Proc. Natl. Acad. Sci. U.S.A.">
        <title>Trajectory and genomic determinants of fungal-pathogen speciation and host adaptation.</title>
        <authorList>
            <person name="Hu X."/>
            <person name="Xiao G."/>
            <person name="Zheng P."/>
            <person name="Shang Y."/>
            <person name="Su Y."/>
            <person name="Zhang X."/>
            <person name="Liu X."/>
            <person name="Zhan S."/>
            <person name="St Leger R.J."/>
            <person name="Wang C."/>
        </authorList>
    </citation>
    <scope>NUCLEOTIDE SEQUENCE [LARGE SCALE GENOMIC DNA]</scope>
    <source>
        <strain evidence="6 7">ARSEF 1941</strain>
    </source>
</reference>
<evidence type="ECO:0000256" key="4">
    <source>
        <dbReference type="ARBA" id="ARBA00022598"/>
    </source>
</evidence>
<dbReference type="OrthoDB" id="10253869at2759"/>
<dbReference type="GO" id="GO:0031956">
    <property type="term" value="F:medium-chain fatty acid-CoA ligase activity"/>
    <property type="evidence" value="ECO:0007669"/>
    <property type="project" value="TreeGrafter"/>
</dbReference>
<keyword evidence="4 6" id="KW-0436">Ligase</keyword>
<dbReference type="CDD" id="cd04433">
    <property type="entry name" value="AFD_class_I"/>
    <property type="match status" value="1"/>
</dbReference>
<evidence type="ECO:0000313" key="7">
    <source>
        <dbReference type="Proteomes" id="UP000030816"/>
    </source>
</evidence>
<dbReference type="Pfam" id="PF00501">
    <property type="entry name" value="AMP-binding"/>
    <property type="match status" value="1"/>
</dbReference>
<dbReference type="Pfam" id="PF00550">
    <property type="entry name" value="PP-binding"/>
    <property type="match status" value="1"/>
</dbReference>
<dbReference type="Proteomes" id="UP000030816">
    <property type="component" value="Unassembled WGS sequence"/>
</dbReference>
<dbReference type="InterPro" id="IPR036736">
    <property type="entry name" value="ACP-like_sf"/>
</dbReference>
<dbReference type="InterPro" id="IPR023213">
    <property type="entry name" value="CAT-like_dom_sf"/>
</dbReference>
<feature type="domain" description="Carrier" evidence="5">
    <location>
        <begin position="592"/>
        <end position="668"/>
    </location>
</feature>
<dbReference type="EMBL" id="AZHE01000037">
    <property type="protein sequence ID" value="KHN94310.1"/>
    <property type="molecule type" value="Genomic_DNA"/>
</dbReference>
<proteinExistence type="inferred from homology"/>
<name>A0A0B2WMT1_METAS</name>
<dbReference type="PANTHER" id="PTHR43201">
    <property type="entry name" value="ACYL-COA SYNTHETASE"/>
    <property type="match status" value="1"/>
</dbReference>
<dbReference type="SUPFAM" id="SSF52777">
    <property type="entry name" value="CoA-dependent acyltransferases"/>
    <property type="match status" value="2"/>
</dbReference>
<dbReference type="PROSITE" id="PS50075">
    <property type="entry name" value="CARRIER"/>
    <property type="match status" value="1"/>
</dbReference>
<dbReference type="AlphaFoldDB" id="A0A0B2WMT1"/>
<gene>
    <name evidence="6" type="ORF">MAM_07839</name>
</gene>